<reference evidence="1 2" key="1">
    <citation type="submission" date="2016-10" db="EMBL/GenBank/DDBJ databases">
        <title>Evaluation of Human, Veterinary and Environmental Mycobacterium chelonae Isolates by Core Genome Phylogenomic Analysis, Targeted Gene Comparison, and Anti-microbial Susceptibility Patterns: A Tale of Mistaken Identities.</title>
        <authorList>
            <person name="Fogelson S.B."/>
            <person name="Camus A.C."/>
            <person name="Lorenz W."/>
            <person name="Vasireddy R."/>
            <person name="Vasireddy S."/>
            <person name="Smith T."/>
            <person name="Brown-Elliott B.A."/>
            <person name="Wallace R.J.Jr."/>
            <person name="Hasan N.A."/>
            <person name="Reischl U."/>
            <person name="Sanchez S."/>
        </authorList>
    </citation>
    <scope>NUCLEOTIDE SEQUENCE [LARGE SCALE GENOMIC DNA]</scope>
    <source>
        <strain evidence="1 2">15515</strain>
    </source>
</reference>
<dbReference type="Proteomes" id="UP000180043">
    <property type="component" value="Unassembled WGS sequence"/>
</dbReference>
<evidence type="ECO:0000313" key="2">
    <source>
        <dbReference type="Proteomes" id="UP000180043"/>
    </source>
</evidence>
<comment type="caution">
    <text evidence="1">The sequence shown here is derived from an EMBL/GenBank/DDBJ whole genome shotgun (WGS) entry which is preliminary data.</text>
</comment>
<protein>
    <submittedName>
        <fullName evidence="1">Uncharacterized protein</fullName>
    </submittedName>
</protein>
<organism evidence="1 2">
    <name type="scientific">Mycobacteroides chelonae</name>
    <name type="common">Mycobacterium chelonae</name>
    <dbReference type="NCBI Taxonomy" id="1774"/>
    <lineage>
        <taxon>Bacteria</taxon>
        <taxon>Bacillati</taxon>
        <taxon>Actinomycetota</taxon>
        <taxon>Actinomycetes</taxon>
        <taxon>Mycobacteriales</taxon>
        <taxon>Mycobacteriaceae</taxon>
        <taxon>Mycobacteroides</taxon>
    </lineage>
</organism>
<proteinExistence type="predicted"/>
<accession>A0A1S1LRE7</accession>
<dbReference type="EMBL" id="MLIQ01000014">
    <property type="protein sequence ID" value="OHU57060.1"/>
    <property type="molecule type" value="Genomic_DNA"/>
</dbReference>
<gene>
    <name evidence="1" type="ORF">BKG82_12775</name>
</gene>
<sequence length="111" mass="12071">MVSAHHPAVTVRTCFAINCSDCDETLEVEGAPVHFTSADDALSAARGADWMVVAALEVLLCPECVQQRACAALGHTWPDDPDAVIDGTELRYCRRECGEQKLRDINDQEAP</sequence>
<dbReference type="AlphaFoldDB" id="A0A1S1LRE7"/>
<evidence type="ECO:0000313" key="1">
    <source>
        <dbReference type="EMBL" id="OHU57060.1"/>
    </source>
</evidence>
<name>A0A1S1LRE7_MYCCH</name>